<organism evidence="2 3">
    <name type="scientific">Streptomyces nanshensis</name>
    <dbReference type="NCBI Taxonomy" id="518642"/>
    <lineage>
        <taxon>Bacteria</taxon>
        <taxon>Bacillati</taxon>
        <taxon>Actinomycetota</taxon>
        <taxon>Actinomycetes</taxon>
        <taxon>Kitasatosporales</taxon>
        <taxon>Streptomycetaceae</taxon>
        <taxon>Streptomyces</taxon>
    </lineage>
</organism>
<feature type="compositionally biased region" description="Gly residues" evidence="1">
    <location>
        <begin position="313"/>
        <end position="328"/>
    </location>
</feature>
<keyword evidence="3" id="KW-1185">Reference proteome</keyword>
<name>A0A1E7L686_9ACTN</name>
<dbReference type="Proteomes" id="UP000176005">
    <property type="component" value="Unassembled WGS sequence"/>
</dbReference>
<accession>A0A1E7L686</accession>
<comment type="caution">
    <text evidence="2">The sequence shown here is derived from an EMBL/GenBank/DDBJ whole genome shotgun (WGS) entry which is preliminary data.</text>
</comment>
<sequence length="366" mass="40253">MGSEFRGDLLPHESVQPYVGEQQQERGDWEFVTREGYGYRLTEVSCAPGQWQVARMPFRWSSSNGGYCWLGLDVDLERALAWIRRDGASRALAAGRWERHGHWLTEPVTFSVTLQTEELEEGVVLVRRFGRSGLLCEYRWGWEEYCSGALPENPDRKAYDHRFAARAWCATHAGLAAVPTERLRIASVDEERDEACAVGAPFVGKCKATDVRFVVEVLDEAGSSFGTVIVCGKHLMHRLTGDDAFGRDAATVAHLLAEEKGTWVDWQDRAYELSGELLTAALLAGEADPKPDVRAALYAGGPGRRRQARHAGRSGGSEGRGFAGQARGGGRERRGLSPASPVQRTRGLGRGARGSMARTHQPDDLG</sequence>
<feature type="compositionally biased region" description="Basic residues" evidence="1">
    <location>
        <begin position="303"/>
        <end position="312"/>
    </location>
</feature>
<protein>
    <submittedName>
        <fullName evidence="2">Uncharacterized protein</fullName>
    </submittedName>
</protein>
<evidence type="ECO:0000313" key="3">
    <source>
        <dbReference type="Proteomes" id="UP000176005"/>
    </source>
</evidence>
<dbReference type="EMBL" id="LJGW01000218">
    <property type="protein sequence ID" value="OEV11523.1"/>
    <property type="molecule type" value="Genomic_DNA"/>
</dbReference>
<gene>
    <name evidence="2" type="ORF">AN218_12530</name>
</gene>
<dbReference type="RefSeq" id="WP_070016932.1">
    <property type="nucleotide sequence ID" value="NZ_LJGW01000218.1"/>
</dbReference>
<evidence type="ECO:0000313" key="2">
    <source>
        <dbReference type="EMBL" id="OEV11523.1"/>
    </source>
</evidence>
<reference evidence="2 3" key="1">
    <citation type="journal article" date="2016" name="Front. Microbiol.">
        <title>Comparative Genomics Analysis of Streptomyces Species Reveals Their Adaptation to the Marine Environment and Their Diversity at the Genomic Level.</title>
        <authorList>
            <person name="Tian X."/>
            <person name="Zhang Z."/>
            <person name="Yang T."/>
            <person name="Chen M."/>
            <person name="Li J."/>
            <person name="Chen F."/>
            <person name="Yang J."/>
            <person name="Li W."/>
            <person name="Zhang B."/>
            <person name="Zhang Z."/>
            <person name="Wu J."/>
            <person name="Zhang C."/>
            <person name="Long L."/>
            <person name="Xiao J."/>
        </authorList>
    </citation>
    <scope>NUCLEOTIDE SEQUENCE [LARGE SCALE GENOMIC DNA]</scope>
    <source>
        <strain evidence="2 3">SCSIO 10429</strain>
    </source>
</reference>
<evidence type="ECO:0000256" key="1">
    <source>
        <dbReference type="SAM" id="MobiDB-lite"/>
    </source>
</evidence>
<feature type="region of interest" description="Disordered" evidence="1">
    <location>
        <begin position="295"/>
        <end position="366"/>
    </location>
</feature>
<dbReference type="AlphaFoldDB" id="A0A1E7L686"/>
<proteinExistence type="predicted"/>